<evidence type="ECO:0000313" key="5">
    <source>
        <dbReference type="Proteomes" id="UP000054099"/>
    </source>
</evidence>
<keyword evidence="5" id="KW-1185">Reference proteome</keyword>
<keyword evidence="2" id="KW-0378">Hydrolase</keyword>
<dbReference type="InterPro" id="IPR036380">
    <property type="entry name" value="Isochorismatase-like_sf"/>
</dbReference>
<comment type="similarity">
    <text evidence="1">Belongs to the isochorismatase family.</text>
</comment>
<sequence>MKALIVVDYTFDFVADEGKLTCGVPGQSIENRLTALTKQFVENNDFVVFAVDLHEEEDTYHPEMSLFPPHNIKGTKGREQYGKLGEYVSSLLAEQNKLVYWMDKTRYSAFAGTNLDLKLRERNITEIHLVGVCSDICVLHTAIDAYNRGFTIVVHEDAVQSFNAAGHDWALQHFTNVIGARVVNESSF</sequence>
<dbReference type="Gene3D" id="3.40.50.850">
    <property type="entry name" value="Isochorismatase-like"/>
    <property type="match status" value="1"/>
</dbReference>
<dbReference type="OrthoDB" id="9796485at2"/>
<gene>
    <name evidence="4" type="ORF">AS030_07060</name>
</gene>
<dbReference type="AlphaFoldDB" id="A0A0V8JE09"/>
<dbReference type="EMBL" id="LNQN01000001">
    <property type="protein sequence ID" value="KSU85262.1"/>
    <property type="molecule type" value="Genomic_DNA"/>
</dbReference>
<dbReference type="PANTHER" id="PTHR43540">
    <property type="entry name" value="PEROXYUREIDOACRYLATE/UREIDOACRYLATE AMIDOHYDROLASE-RELATED"/>
    <property type="match status" value="1"/>
</dbReference>
<accession>A0A0V8JE09</accession>
<reference evidence="4 5" key="1">
    <citation type="journal article" date="2014" name="Antonie Van Leeuwenhoek">
        <title>Fictibacillus enclensis sp. nov., isolated from marine sediment.</title>
        <authorList>
            <person name="Dastager S.G."/>
            <person name="Mawlankar R."/>
            <person name="Srinivasan K."/>
            <person name="Tang S.K."/>
            <person name="Lee J.C."/>
            <person name="Ramana V.V."/>
            <person name="Shouche Y.S."/>
        </authorList>
    </citation>
    <scope>NUCLEOTIDE SEQUENCE [LARGE SCALE GENOMIC DNA]</scope>
    <source>
        <strain evidence="4 5">NIO-1003</strain>
    </source>
</reference>
<dbReference type="Pfam" id="PF00857">
    <property type="entry name" value="Isochorismatase"/>
    <property type="match status" value="1"/>
</dbReference>
<protein>
    <submittedName>
        <fullName evidence="4">Isochorismatase</fullName>
    </submittedName>
</protein>
<dbReference type="InterPro" id="IPR050272">
    <property type="entry name" value="Isochorismatase-like_hydrls"/>
</dbReference>
<proteinExistence type="inferred from homology"/>
<feature type="domain" description="Isochorismatase-like" evidence="3">
    <location>
        <begin position="3"/>
        <end position="176"/>
    </location>
</feature>
<dbReference type="InterPro" id="IPR000868">
    <property type="entry name" value="Isochorismatase-like_dom"/>
</dbReference>
<evidence type="ECO:0000256" key="2">
    <source>
        <dbReference type="ARBA" id="ARBA00022801"/>
    </source>
</evidence>
<name>A0A0V8JE09_9BACL</name>
<dbReference type="Proteomes" id="UP000054099">
    <property type="component" value="Unassembled WGS sequence"/>
</dbReference>
<dbReference type="PANTHER" id="PTHR43540:SF10">
    <property type="entry name" value="ISOCHORISMATASE"/>
    <property type="match status" value="1"/>
</dbReference>
<organism evidence="4 5">
    <name type="scientific">Fictibacillus enclensis</name>
    <dbReference type="NCBI Taxonomy" id="1017270"/>
    <lineage>
        <taxon>Bacteria</taxon>
        <taxon>Bacillati</taxon>
        <taxon>Bacillota</taxon>
        <taxon>Bacilli</taxon>
        <taxon>Bacillales</taxon>
        <taxon>Fictibacillaceae</taxon>
        <taxon>Fictibacillus</taxon>
    </lineage>
</organism>
<evidence type="ECO:0000259" key="3">
    <source>
        <dbReference type="Pfam" id="PF00857"/>
    </source>
</evidence>
<dbReference type="CDD" id="cd00431">
    <property type="entry name" value="cysteine_hydrolases"/>
    <property type="match status" value="1"/>
</dbReference>
<comment type="caution">
    <text evidence="4">The sequence shown here is derived from an EMBL/GenBank/DDBJ whole genome shotgun (WGS) entry which is preliminary data.</text>
</comment>
<evidence type="ECO:0000256" key="1">
    <source>
        <dbReference type="ARBA" id="ARBA00006336"/>
    </source>
</evidence>
<dbReference type="SUPFAM" id="SSF52499">
    <property type="entry name" value="Isochorismatase-like hydrolases"/>
    <property type="match status" value="1"/>
</dbReference>
<dbReference type="RefSeq" id="WP_061969882.1">
    <property type="nucleotide sequence ID" value="NZ_CP126109.1"/>
</dbReference>
<dbReference type="GO" id="GO:0016787">
    <property type="term" value="F:hydrolase activity"/>
    <property type="evidence" value="ECO:0007669"/>
    <property type="project" value="UniProtKB-KW"/>
</dbReference>
<evidence type="ECO:0000313" key="4">
    <source>
        <dbReference type="EMBL" id="KSU85262.1"/>
    </source>
</evidence>